<gene>
    <name evidence="2" type="ORF">K489DRAFT_409696</name>
</gene>
<dbReference type="GeneID" id="54365419"/>
<organism evidence="2">
    <name type="scientific">Dissoconium aciculare CBS 342.82</name>
    <dbReference type="NCBI Taxonomy" id="1314786"/>
    <lineage>
        <taxon>Eukaryota</taxon>
        <taxon>Fungi</taxon>
        <taxon>Dikarya</taxon>
        <taxon>Ascomycota</taxon>
        <taxon>Pezizomycotina</taxon>
        <taxon>Dothideomycetes</taxon>
        <taxon>Dothideomycetidae</taxon>
        <taxon>Mycosphaerellales</taxon>
        <taxon>Dissoconiaceae</taxon>
        <taxon>Dissoconium</taxon>
    </lineage>
</organism>
<reference evidence="2" key="2">
    <citation type="submission" date="2020-04" db="EMBL/GenBank/DDBJ databases">
        <authorList>
            <consortium name="NCBI Genome Project"/>
        </authorList>
    </citation>
    <scope>NUCLEOTIDE SEQUENCE</scope>
    <source>
        <strain evidence="2">CBS 342.82</strain>
    </source>
</reference>
<sequence length="137" mass="15878">MKRKKLRECLEAGTTIRRTTKAANSLVPPKDRLTVEEKTIYEGKLDLLTRWNVLMLHSVANYEDLLWHAWGDRVDVDSDDWQWGRQKVLGYNRLFKSRTLAAVKDFVAKQLEDDTSLRGMEADTYATHIGEQFSSCD</sequence>
<dbReference type="AlphaFoldDB" id="A0A6J3M7P1"/>
<evidence type="ECO:0000313" key="1">
    <source>
        <dbReference type="Proteomes" id="UP000504637"/>
    </source>
</evidence>
<evidence type="ECO:0000313" key="2">
    <source>
        <dbReference type="RefSeq" id="XP_033460949.1"/>
    </source>
</evidence>
<proteinExistence type="predicted"/>
<dbReference type="OrthoDB" id="5425043at2759"/>
<accession>A0A6J3M7P1</accession>
<protein>
    <submittedName>
        <fullName evidence="2">Uncharacterized protein</fullName>
    </submittedName>
</protein>
<dbReference type="Proteomes" id="UP000504637">
    <property type="component" value="Unplaced"/>
</dbReference>
<keyword evidence="1" id="KW-1185">Reference proteome</keyword>
<dbReference type="RefSeq" id="XP_033460949.1">
    <property type="nucleotide sequence ID" value="XM_033607620.1"/>
</dbReference>
<reference evidence="2" key="3">
    <citation type="submission" date="2025-08" db="UniProtKB">
        <authorList>
            <consortium name="RefSeq"/>
        </authorList>
    </citation>
    <scope>IDENTIFICATION</scope>
    <source>
        <strain evidence="2">CBS 342.82</strain>
    </source>
</reference>
<name>A0A6J3M7P1_9PEZI</name>
<reference evidence="2" key="1">
    <citation type="submission" date="2020-01" db="EMBL/GenBank/DDBJ databases">
        <authorList>
            <consortium name="DOE Joint Genome Institute"/>
            <person name="Haridas S."/>
            <person name="Albert R."/>
            <person name="Binder M."/>
            <person name="Bloem J."/>
            <person name="Labutti K."/>
            <person name="Salamov A."/>
            <person name="Andreopoulos B."/>
            <person name="Baker S.E."/>
            <person name="Barry K."/>
            <person name="Bills G."/>
            <person name="Bluhm B.H."/>
            <person name="Cannon C."/>
            <person name="Castanera R."/>
            <person name="Culley D.E."/>
            <person name="Daum C."/>
            <person name="Ezra D."/>
            <person name="Gonzalez J.B."/>
            <person name="Henrissat B."/>
            <person name="Kuo A."/>
            <person name="Liang C."/>
            <person name="Lipzen A."/>
            <person name="Lutzoni F."/>
            <person name="Magnuson J."/>
            <person name="Mondo S."/>
            <person name="Nolan M."/>
            <person name="Ohm R."/>
            <person name="Pangilinan J."/>
            <person name="Park H.-J."/>
            <person name="Ramirez L."/>
            <person name="Alfaro M."/>
            <person name="Sun H."/>
            <person name="Tritt A."/>
            <person name="Yoshinaga Y."/>
            <person name="Zwiers L.-H."/>
            <person name="Turgeon B.G."/>
            <person name="Goodwin S.B."/>
            <person name="Spatafora J.W."/>
            <person name="Crous P.W."/>
            <person name="Grigoriev I.V."/>
        </authorList>
    </citation>
    <scope>NUCLEOTIDE SEQUENCE</scope>
    <source>
        <strain evidence="2">CBS 342.82</strain>
    </source>
</reference>